<dbReference type="EMBL" id="JXJN01019754">
    <property type="status" value="NOT_ANNOTATED_CDS"/>
    <property type="molecule type" value="Genomic_DNA"/>
</dbReference>
<dbReference type="AlphaFoldDB" id="A0A1B0BSK5"/>
<dbReference type="Proteomes" id="UP000092460">
    <property type="component" value="Unassembled WGS sequence"/>
</dbReference>
<accession>A0A1B0BSK5</accession>
<name>A0A1B0BSK5_9MUSC</name>
<evidence type="ECO:0000313" key="2">
    <source>
        <dbReference type="Proteomes" id="UP000092460"/>
    </source>
</evidence>
<proteinExistence type="predicted"/>
<dbReference type="EnsemblMetazoa" id="GPPI039292-RA">
    <property type="protein sequence ID" value="GPPI039292-PA"/>
    <property type="gene ID" value="GPPI039292"/>
</dbReference>
<evidence type="ECO:0000313" key="1">
    <source>
        <dbReference type="EnsemblMetazoa" id="GPPI039292-PA"/>
    </source>
</evidence>
<reference evidence="2" key="1">
    <citation type="submission" date="2015-01" db="EMBL/GenBank/DDBJ databases">
        <authorList>
            <person name="Aksoy S."/>
            <person name="Warren W."/>
            <person name="Wilson R.K."/>
        </authorList>
    </citation>
    <scope>NUCLEOTIDE SEQUENCE [LARGE SCALE GENOMIC DNA]</scope>
    <source>
        <strain evidence="2">IAEA</strain>
    </source>
</reference>
<dbReference type="VEuPathDB" id="VectorBase:GPPI039292"/>
<protein>
    <submittedName>
        <fullName evidence="1">Uncharacterized protein</fullName>
    </submittedName>
</protein>
<reference evidence="1" key="2">
    <citation type="submission" date="2020-05" db="UniProtKB">
        <authorList>
            <consortium name="EnsemblMetazoa"/>
        </authorList>
    </citation>
    <scope>IDENTIFICATION</scope>
    <source>
        <strain evidence="1">IAEA</strain>
    </source>
</reference>
<keyword evidence="2" id="KW-1185">Reference proteome</keyword>
<organism evidence="1 2">
    <name type="scientific">Glossina palpalis gambiensis</name>
    <dbReference type="NCBI Taxonomy" id="67801"/>
    <lineage>
        <taxon>Eukaryota</taxon>
        <taxon>Metazoa</taxon>
        <taxon>Ecdysozoa</taxon>
        <taxon>Arthropoda</taxon>
        <taxon>Hexapoda</taxon>
        <taxon>Insecta</taxon>
        <taxon>Pterygota</taxon>
        <taxon>Neoptera</taxon>
        <taxon>Endopterygota</taxon>
        <taxon>Diptera</taxon>
        <taxon>Brachycera</taxon>
        <taxon>Muscomorpha</taxon>
        <taxon>Hippoboscoidea</taxon>
        <taxon>Glossinidae</taxon>
        <taxon>Glossina</taxon>
    </lineage>
</organism>
<sequence>MTTGGQYFYDYHALLLESVPYHRCKNFDEFCHSSNIEESIYPRAILQVIPSNPYGKRNVLTLIDFDNKTRPGHTLHVLVVLLTLDGIVSIIKQQLLQCTKRLFSRNTLR</sequence>